<feature type="region of interest" description="Disordered" evidence="5">
    <location>
        <begin position="128"/>
        <end position="148"/>
    </location>
</feature>
<dbReference type="InterPro" id="IPR001387">
    <property type="entry name" value="Cro/C1-type_HTH"/>
</dbReference>
<sequence>MAGKALYLGPRLKKLRRDLGLTQAIMATDLDISPSYIALMERNQRPVTAEMLLKLATTYRIDVGELADEDADETAKRLQGVLKDPIFADIAIEPLDIEDIATSYPGMAEALLRLHTAFGEEQLALAERQEGSAGATNESSDAPSRTDPVGEARAFLAARRNCFPELDDTAAQAARALDSYEAMRDHLAQQHGLELRLTDDGLLRGALRWHDYHRRRVYIAERLDHTARRFQAALQIAILEQEAPITELVADSRLASDDGKRLVRRALQSYWAAALLMPYRVFKRAAEDLRYDVEALGSRFTVSFEQVAHRLTTLQRPGDEGVPFFFLRVDRAGNVSKRLDGAGFPFARHGGGCPLWNVHRVFDRPAEVDAQLIELPDGERYVSIARMVRGGGGSFGASSVNRAVAITCSANHLGKLVYSDALHDAEPTPIGVACRMCHRPHCVARSAPPMGREIVPSRFRESGVPFDFSVD</sequence>
<comment type="similarity">
    <text evidence="1">Belongs to the short-chain fatty acyl-CoA assimilation regulator (ScfR) family.</text>
</comment>
<keyword evidence="3" id="KW-0238">DNA-binding</keyword>
<feature type="domain" description="HTH cro/C1-type" evidence="6">
    <location>
        <begin position="12"/>
        <end position="66"/>
    </location>
</feature>
<dbReference type="Pfam" id="PF06114">
    <property type="entry name" value="Peptidase_M78"/>
    <property type="match status" value="1"/>
</dbReference>
<keyword evidence="2" id="KW-0805">Transcription regulation</keyword>
<evidence type="ECO:0000313" key="8">
    <source>
        <dbReference type="Proteomes" id="UP000602442"/>
    </source>
</evidence>
<evidence type="ECO:0000256" key="1">
    <source>
        <dbReference type="ARBA" id="ARBA00007227"/>
    </source>
</evidence>
<dbReference type="PIRSF" id="PIRSF019251">
    <property type="entry name" value="Rv0465c"/>
    <property type="match status" value="1"/>
</dbReference>
<dbReference type="RefSeq" id="WP_197921643.1">
    <property type="nucleotide sequence ID" value="NZ_CAWPTA010000008.1"/>
</dbReference>
<dbReference type="InterPro" id="IPR010982">
    <property type="entry name" value="Lambda_DNA-bd_dom_sf"/>
</dbReference>
<dbReference type="InterPro" id="IPR050807">
    <property type="entry name" value="TransReg_Diox_bact_type"/>
</dbReference>
<evidence type="ECO:0000256" key="4">
    <source>
        <dbReference type="ARBA" id="ARBA00023163"/>
    </source>
</evidence>
<dbReference type="InterPro" id="IPR010359">
    <property type="entry name" value="IrrE_HExxH"/>
</dbReference>
<dbReference type="InterPro" id="IPR018653">
    <property type="entry name" value="ScfR_C"/>
</dbReference>
<evidence type="ECO:0000256" key="2">
    <source>
        <dbReference type="ARBA" id="ARBA00023015"/>
    </source>
</evidence>
<reference evidence="7 8" key="1">
    <citation type="submission" date="2020-11" db="EMBL/GenBank/DDBJ databases">
        <title>Erythrobacter sediminis sp. nov., a marine bacterium from a tidal flat of Garorim Bay.</title>
        <authorList>
            <person name="Kim D."/>
            <person name="Yoo Y."/>
            <person name="Kim J.-J."/>
        </authorList>
    </citation>
    <scope>NUCLEOTIDE SEQUENCE [LARGE SCALE GENOMIC DNA]</scope>
    <source>
        <strain evidence="7 8">JGD-13</strain>
    </source>
</reference>
<dbReference type="EMBL" id="JAEANY010000003">
    <property type="protein sequence ID" value="MBH5322916.1"/>
    <property type="molecule type" value="Genomic_DNA"/>
</dbReference>
<dbReference type="PANTHER" id="PTHR46797:SF23">
    <property type="entry name" value="HTH-TYPE TRANSCRIPTIONAL REGULATOR SUTR"/>
    <property type="match status" value="1"/>
</dbReference>
<gene>
    <name evidence="7" type="ORF">I5L03_09995</name>
</gene>
<dbReference type="Pfam" id="PF01381">
    <property type="entry name" value="HTH_3"/>
    <property type="match status" value="1"/>
</dbReference>
<dbReference type="Gene3D" id="1.10.260.40">
    <property type="entry name" value="lambda repressor-like DNA-binding domains"/>
    <property type="match status" value="1"/>
</dbReference>
<keyword evidence="4" id="KW-0804">Transcription</keyword>
<accession>A0ABS0N561</accession>
<evidence type="ECO:0000256" key="3">
    <source>
        <dbReference type="ARBA" id="ARBA00023125"/>
    </source>
</evidence>
<comment type="caution">
    <text evidence="7">The sequence shown here is derived from an EMBL/GenBank/DDBJ whole genome shotgun (WGS) entry which is preliminary data.</text>
</comment>
<dbReference type="InterPro" id="IPR026281">
    <property type="entry name" value="HTH_RamB"/>
</dbReference>
<proteinExistence type="inferred from homology"/>
<feature type="compositionally biased region" description="Polar residues" evidence="5">
    <location>
        <begin position="134"/>
        <end position="143"/>
    </location>
</feature>
<dbReference type="CDD" id="cd00093">
    <property type="entry name" value="HTH_XRE"/>
    <property type="match status" value="1"/>
</dbReference>
<evidence type="ECO:0000256" key="5">
    <source>
        <dbReference type="SAM" id="MobiDB-lite"/>
    </source>
</evidence>
<dbReference type="PANTHER" id="PTHR46797">
    <property type="entry name" value="HTH-TYPE TRANSCRIPTIONAL REGULATOR"/>
    <property type="match status" value="1"/>
</dbReference>
<dbReference type="SUPFAM" id="SSF47413">
    <property type="entry name" value="lambda repressor-like DNA-binding domains"/>
    <property type="match status" value="1"/>
</dbReference>
<organism evidence="7 8">
    <name type="scientific">Aurantiacibacter sediminis</name>
    <dbReference type="NCBI Taxonomy" id="2793064"/>
    <lineage>
        <taxon>Bacteria</taxon>
        <taxon>Pseudomonadati</taxon>
        <taxon>Pseudomonadota</taxon>
        <taxon>Alphaproteobacteria</taxon>
        <taxon>Sphingomonadales</taxon>
        <taxon>Erythrobacteraceae</taxon>
        <taxon>Aurantiacibacter</taxon>
    </lineage>
</organism>
<name>A0ABS0N561_9SPHN</name>
<evidence type="ECO:0000313" key="7">
    <source>
        <dbReference type="EMBL" id="MBH5322916.1"/>
    </source>
</evidence>
<protein>
    <submittedName>
        <fullName evidence="7">DUF2083 domain-containing protein</fullName>
    </submittedName>
</protein>
<keyword evidence="8" id="KW-1185">Reference proteome</keyword>
<evidence type="ECO:0000259" key="6">
    <source>
        <dbReference type="PROSITE" id="PS50943"/>
    </source>
</evidence>
<dbReference type="PROSITE" id="PS50943">
    <property type="entry name" value="HTH_CROC1"/>
    <property type="match status" value="1"/>
</dbReference>
<dbReference type="Pfam" id="PF09856">
    <property type="entry name" value="ScfRs"/>
    <property type="match status" value="1"/>
</dbReference>
<dbReference type="Proteomes" id="UP000602442">
    <property type="component" value="Unassembled WGS sequence"/>
</dbReference>
<dbReference type="SMART" id="SM00530">
    <property type="entry name" value="HTH_XRE"/>
    <property type="match status" value="1"/>
</dbReference>